<dbReference type="InParanoid" id="A0A2G5DKD4"/>
<gene>
    <name evidence="23" type="ORF">AQUCO_01800208v1</name>
</gene>
<keyword evidence="8 21" id="KW-0732">Signal</keyword>
<dbReference type="GO" id="GO:0005524">
    <property type="term" value="F:ATP binding"/>
    <property type="evidence" value="ECO:0007669"/>
    <property type="project" value="UniProtKB-KW"/>
</dbReference>
<evidence type="ECO:0000313" key="23">
    <source>
        <dbReference type="EMBL" id="PIA43980.1"/>
    </source>
</evidence>
<feature type="chain" id="PRO_5013922348" description="non-specific serine/threonine protein kinase" evidence="21">
    <location>
        <begin position="27"/>
        <end position="637"/>
    </location>
</feature>
<accession>A0A2G5DKD4</accession>
<sequence length="637" mass="71188">MATNHLWLPWHLTLLIIWLCIVTASGASEAEILNKFKLSLGNADGPLRNWNVSAVPCKGNTSLWVGVICTKEGKVWGLQLESMSLSGIIDIDTLVELQNLRTISIMNNQFEGPIPNIKKLSALKNLYLSNNSFSGQIPGDAFNEMVWLKKLYLAHNQFTGPIPWSLTKLPKLIELMLNDNQFQGRIPNFPRNELQVVNVSNNQLDGPIPPSLRKIINSTLVSGNNLCGSPLSACPGKKLSILAIVIVIVVIVVGSALILLAAVYVILRRRRQKASKTPSFNKAKKFPSGKGEKMGSPENFATGKKSDHGKLVFVREDREKFDLNDLLRASAEVLGSGTFGSSYKAALLSGPVVMVKRFRHMNNVGREDFQEHMRRLGKLRHPNLLSIVAFYYRKEEKLLVTDFINNGSLAYHLHGNRSPGSPALDWPTRLNIIKGIAKGLTYLYNEFPNIGHGHLKSSNVLLNIAFEPMLTDYCLLPVINKEHAIDFMVAYKSPEYEQHGHLSKKTDVWSLGILILEMLTGKFPENYLSQGKGGNKADLAKWVNSVVREEWTGEVFDKDMKGTKNGEGEMLKLLKIALVCCEMDLDRRWDLKEAVEKIEELHERDNDSDDYSSFASEGDVYSSRAMTDDGFSFSMNA</sequence>
<keyword evidence="6" id="KW-0808">Transferase</keyword>
<dbReference type="InterPro" id="IPR000719">
    <property type="entry name" value="Prot_kinase_dom"/>
</dbReference>
<dbReference type="Gene3D" id="1.10.510.10">
    <property type="entry name" value="Transferase(Phosphotransferase) domain 1"/>
    <property type="match status" value="1"/>
</dbReference>
<dbReference type="Gene3D" id="3.80.10.10">
    <property type="entry name" value="Ribonuclease Inhibitor"/>
    <property type="match status" value="1"/>
</dbReference>
<dbReference type="FunCoup" id="A0A2G5DKD4">
    <property type="interactions" value="8"/>
</dbReference>
<name>A0A2G5DKD4_AQUCA</name>
<evidence type="ECO:0000256" key="9">
    <source>
        <dbReference type="ARBA" id="ARBA00022737"/>
    </source>
</evidence>
<comment type="catalytic activity">
    <reaction evidence="17">
        <text>L-threonyl-[protein] + ATP = O-phospho-L-threonyl-[protein] + ADP + H(+)</text>
        <dbReference type="Rhea" id="RHEA:46608"/>
        <dbReference type="Rhea" id="RHEA-COMP:11060"/>
        <dbReference type="Rhea" id="RHEA-COMP:11605"/>
        <dbReference type="ChEBI" id="CHEBI:15378"/>
        <dbReference type="ChEBI" id="CHEBI:30013"/>
        <dbReference type="ChEBI" id="CHEBI:30616"/>
        <dbReference type="ChEBI" id="CHEBI:61977"/>
        <dbReference type="ChEBI" id="CHEBI:456216"/>
        <dbReference type="EC" id="2.7.11.1"/>
    </reaction>
</comment>
<keyword evidence="5" id="KW-0433">Leucine-rich repeat</keyword>
<evidence type="ECO:0000256" key="20">
    <source>
        <dbReference type="SAM" id="Phobius"/>
    </source>
</evidence>
<evidence type="ECO:0000256" key="6">
    <source>
        <dbReference type="ARBA" id="ARBA00022679"/>
    </source>
</evidence>
<evidence type="ECO:0000256" key="5">
    <source>
        <dbReference type="ARBA" id="ARBA00022614"/>
    </source>
</evidence>
<dbReference type="GO" id="GO:0004674">
    <property type="term" value="F:protein serine/threonine kinase activity"/>
    <property type="evidence" value="ECO:0007669"/>
    <property type="project" value="UniProtKB-EC"/>
</dbReference>
<dbReference type="AlphaFoldDB" id="A0A2G5DKD4"/>
<evidence type="ECO:0000259" key="22">
    <source>
        <dbReference type="PROSITE" id="PS50011"/>
    </source>
</evidence>
<feature type="domain" description="Protein kinase" evidence="22">
    <location>
        <begin position="328"/>
        <end position="605"/>
    </location>
</feature>
<dbReference type="Proteomes" id="UP000230069">
    <property type="component" value="Unassembled WGS sequence"/>
</dbReference>
<evidence type="ECO:0000256" key="17">
    <source>
        <dbReference type="ARBA" id="ARBA00047899"/>
    </source>
</evidence>
<dbReference type="Pfam" id="PF00069">
    <property type="entry name" value="Pkinase"/>
    <property type="match status" value="1"/>
</dbReference>
<proteinExistence type="inferred from homology"/>
<keyword evidence="4" id="KW-0597">Phosphoprotein</keyword>
<feature type="region of interest" description="Disordered" evidence="19">
    <location>
        <begin position="277"/>
        <end position="301"/>
    </location>
</feature>
<comment type="similarity">
    <text evidence="2">Belongs to the protein kinase superfamily. Ser/Thr protein kinase family.</text>
</comment>
<dbReference type="InterPro" id="IPR032675">
    <property type="entry name" value="LRR_dom_sf"/>
</dbReference>
<evidence type="ECO:0000256" key="11">
    <source>
        <dbReference type="ARBA" id="ARBA00022777"/>
    </source>
</evidence>
<evidence type="ECO:0000313" key="24">
    <source>
        <dbReference type="Proteomes" id="UP000230069"/>
    </source>
</evidence>
<comment type="subcellular location">
    <subcellularLocation>
        <location evidence="1">Membrane</location>
        <topology evidence="1">Single-pass membrane protein</topology>
    </subcellularLocation>
</comment>
<dbReference type="PANTHER" id="PTHR48007">
    <property type="entry name" value="LEUCINE-RICH REPEAT RECEPTOR-LIKE PROTEIN KINASE PXC1"/>
    <property type="match status" value="1"/>
</dbReference>
<dbReference type="EMBL" id="KZ305035">
    <property type="protein sequence ID" value="PIA43980.1"/>
    <property type="molecule type" value="Genomic_DNA"/>
</dbReference>
<dbReference type="FunFam" id="1.10.510.10:FF:000480">
    <property type="entry name" value="Pollen receptor-like kinase 1"/>
    <property type="match status" value="1"/>
</dbReference>
<keyword evidence="11" id="KW-0418">Kinase</keyword>
<dbReference type="SUPFAM" id="SSF56112">
    <property type="entry name" value="Protein kinase-like (PK-like)"/>
    <property type="match status" value="1"/>
</dbReference>
<evidence type="ECO:0000256" key="1">
    <source>
        <dbReference type="ARBA" id="ARBA00004167"/>
    </source>
</evidence>
<dbReference type="InterPro" id="IPR001611">
    <property type="entry name" value="Leu-rich_rpt"/>
</dbReference>
<keyword evidence="12" id="KW-0067">ATP-binding</keyword>
<evidence type="ECO:0000256" key="14">
    <source>
        <dbReference type="ARBA" id="ARBA00023136"/>
    </source>
</evidence>
<evidence type="ECO:0000256" key="10">
    <source>
        <dbReference type="ARBA" id="ARBA00022741"/>
    </source>
</evidence>
<evidence type="ECO:0000256" key="18">
    <source>
        <dbReference type="ARBA" id="ARBA00048679"/>
    </source>
</evidence>
<dbReference type="Pfam" id="PF08263">
    <property type="entry name" value="LRRNT_2"/>
    <property type="match status" value="1"/>
</dbReference>
<protein>
    <recommendedName>
        <fullName evidence="3">non-specific serine/threonine protein kinase</fullName>
        <ecNumber evidence="3">2.7.11.1</ecNumber>
    </recommendedName>
</protein>
<evidence type="ECO:0000256" key="2">
    <source>
        <dbReference type="ARBA" id="ARBA00008684"/>
    </source>
</evidence>
<dbReference type="Gene3D" id="3.30.200.20">
    <property type="entry name" value="Phosphorylase Kinase, domain 1"/>
    <property type="match status" value="1"/>
</dbReference>
<evidence type="ECO:0000256" key="13">
    <source>
        <dbReference type="ARBA" id="ARBA00022989"/>
    </source>
</evidence>
<dbReference type="Pfam" id="PF13855">
    <property type="entry name" value="LRR_8"/>
    <property type="match status" value="1"/>
</dbReference>
<dbReference type="FunFam" id="3.30.200.20:FF:000307">
    <property type="entry name" value="pollen receptor-like kinase 1"/>
    <property type="match status" value="1"/>
</dbReference>
<dbReference type="PROSITE" id="PS50011">
    <property type="entry name" value="PROTEIN_KINASE_DOM"/>
    <property type="match status" value="1"/>
</dbReference>
<feature type="signal peptide" evidence="21">
    <location>
        <begin position="1"/>
        <end position="26"/>
    </location>
</feature>
<evidence type="ECO:0000256" key="3">
    <source>
        <dbReference type="ARBA" id="ARBA00012513"/>
    </source>
</evidence>
<reference evidence="23 24" key="1">
    <citation type="submission" date="2017-09" db="EMBL/GenBank/DDBJ databases">
        <title>WGS assembly of Aquilegia coerulea Goldsmith.</title>
        <authorList>
            <person name="Hodges S."/>
            <person name="Kramer E."/>
            <person name="Nordborg M."/>
            <person name="Tomkins J."/>
            <person name="Borevitz J."/>
            <person name="Derieg N."/>
            <person name="Yan J."/>
            <person name="Mihaltcheva S."/>
            <person name="Hayes R.D."/>
            <person name="Rokhsar D."/>
        </authorList>
    </citation>
    <scope>NUCLEOTIDE SEQUENCE [LARGE SCALE GENOMIC DNA]</scope>
    <source>
        <strain evidence="24">cv. Goldsmith</strain>
    </source>
</reference>
<evidence type="ECO:0000256" key="19">
    <source>
        <dbReference type="SAM" id="MobiDB-lite"/>
    </source>
</evidence>
<evidence type="ECO:0000256" key="16">
    <source>
        <dbReference type="ARBA" id="ARBA00023180"/>
    </source>
</evidence>
<feature type="transmembrane region" description="Helical" evidence="20">
    <location>
        <begin position="239"/>
        <end position="267"/>
    </location>
</feature>
<keyword evidence="14 20" id="KW-0472">Membrane</keyword>
<keyword evidence="9" id="KW-0677">Repeat</keyword>
<evidence type="ECO:0000256" key="15">
    <source>
        <dbReference type="ARBA" id="ARBA00023170"/>
    </source>
</evidence>
<evidence type="ECO:0000256" key="7">
    <source>
        <dbReference type="ARBA" id="ARBA00022692"/>
    </source>
</evidence>
<evidence type="ECO:0000256" key="4">
    <source>
        <dbReference type="ARBA" id="ARBA00022553"/>
    </source>
</evidence>
<keyword evidence="7 20" id="KW-0812">Transmembrane</keyword>
<keyword evidence="13 20" id="KW-1133">Transmembrane helix</keyword>
<evidence type="ECO:0000256" key="21">
    <source>
        <dbReference type="SAM" id="SignalP"/>
    </source>
</evidence>
<dbReference type="SUPFAM" id="SSF52058">
    <property type="entry name" value="L domain-like"/>
    <property type="match status" value="1"/>
</dbReference>
<comment type="catalytic activity">
    <reaction evidence="18">
        <text>L-seryl-[protein] + ATP = O-phospho-L-seryl-[protein] + ADP + H(+)</text>
        <dbReference type="Rhea" id="RHEA:17989"/>
        <dbReference type="Rhea" id="RHEA-COMP:9863"/>
        <dbReference type="Rhea" id="RHEA-COMP:11604"/>
        <dbReference type="ChEBI" id="CHEBI:15378"/>
        <dbReference type="ChEBI" id="CHEBI:29999"/>
        <dbReference type="ChEBI" id="CHEBI:30616"/>
        <dbReference type="ChEBI" id="CHEBI:83421"/>
        <dbReference type="ChEBI" id="CHEBI:456216"/>
        <dbReference type="EC" id="2.7.11.1"/>
    </reaction>
</comment>
<dbReference type="InterPro" id="IPR046959">
    <property type="entry name" value="PRK1-6/SRF4-like"/>
</dbReference>
<dbReference type="EC" id="2.7.11.1" evidence="3"/>
<keyword evidence="24" id="KW-1185">Reference proteome</keyword>
<dbReference type="OrthoDB" id="418615at2759"/>
<dbReference type="PANTHER" id="PTHR48007:SF64">
    <property type="entry name" value="POLLEN RECEPTOR-LIKE KINASE 1"/>
    <property type="match status" value="1"/>
</dbReference>
<dbReference type="Pfam" id="PF00560">
    <property type="entry name" value="LRR_1"/>
    <property type="match status" value="1"/>
</dbReference>
<evidence type="ECO:0000256" key="12">
    <source>
        <dbReference type="ARBA" id="ARBA00022840"/>
    </source>
</evidence>
<dbReference type="FunFam" id="3.80.10.10:FF:000400">
    <property type="entry name" value="Nuclear pore complex protein NUP107"/>
    <property type="match status" value="1"/>
</dbReference>
<dbReference type="GO" id="GO:0016020">
    <property type="term" value="C:membrane"/>
    <property type="evidence" value="ECO:0007669"/>
    <property type="project" value="UniProtKB-SubCell"/>
</dbReference>
<evidence type="ECO:0000256" key="8">
    <source>
        <dbReference type="ARBA" id="ARBA00022729"/>
    </source>
</evidence>
<keyword evidence="16" id="KW-0325">Glycoprotein</keyword>
<keyword evidence="10" id="KW-0547">Nucleotide-binding</keyword>
<dbReference type="STRING" id="218851.A0A2G5DKD4"/>
<dbReference type="InterPro" id="IPR013210">
    <property type="entry name" value="LRR_N_plant-typ"/>
</dbReference>
<keyword evidence="15" id="KW-0675">Receptor</keyword>
<organism evidence="23 24">
    <name type="scientific">Aquilegia coerulea</name>
    <name type="common">Rocky mountain columbine</name>
    <dbReference type="NCBI Taxonomy" id="218851"/>
    <lineage>
        <taxon>Eukaryota</taxon>
        <taxon>Viridiplantae</taxon>
        <taxon>Streptophyta</taxon>
        <taxon>Embryophyta</taxon>
        <taxon>Tracheophyta</taxon>
        <taxon>Spermatophyta</taxon>
        <taxon>Magnoliopsida</taxon>
        <taxon>Ranunculales</taxon>
        <taxon>Ranunculaceae</taxon>
        <taxon>Thalictroideae</taxon>
        <taxon>Aquilegia</taxon>
    </lineage>
</organism>
<dbReference type="InterPro" id="IPR011009">
    <property type="entry name" value="Kinase-like_dom_sf"/>
</dbReference>
<feature type="region of interest" description="Disordered" evidence="19">
    <location>
        <begin position="606"/>
        <end position="637"/>
    </location>
</feature>